<evidence type="ECO:0000313" key="3">
    <source>
        <dbReference type="Proteomes" id="UP000005239"/>
    </source>
</evidence>
<reference evidence="3" key="1">
    <citation type="journal article" date="2008" name="Nat. Genet.">
        <title>The Pristionchus pacificus genome provides a unique perspective on nematode lifestyle and parasitism.</title>
        <authorList>
            <person name="Dieterich C."/>
            <person name="Clifton S.W."/>
            <person name="Schuster L.N."/>
            <person name="Chinwalla A."/>
            <person name="Delehaunty K."/>
            <person name="Dinkelacker I."/>
            <person name="Fulton L."/>
            <person name="Fulton R."/>
            <person name="Godfrey J."/>
            <person name="Minx P."/>
            <person name="Mitreva M."/>
            <person name="Roeseler W."/>
            <person name="Tian H."/>
            <person name="Witte H."/>
            <person name="Yang S.P."/>
            <person name="Wilson R.K."/>
            <person name="Sommer R.J."/>
        </authorList>
    </citation>
    <scope>NUCLEOTIDE SEQUENCE [LARGE SCALE GENOMIC DNA]</scope>
    <source>
        <strain evidence="3">PS312</strain>
    </source>
</reference>
<evidence type="ECO:0000313" key="2">
    <source>
        <dbReference type="EnsemblMetazoa" id="PPA33827.1"/>
    </source>
</evidence>
<gene>
    <name evidence="2" type="primary">WBGene00272196</name>
</gene>
<evidence type="ECO:0000256" key="1">
    <source>
        <dbReference type="SAM" id="MobiDB-lite"/>
    </source>
</evidence>
<dbReference type="Proteomes" id="UP000005239">
    <property type="component" value="Unassembled WGS sequence"/>
</dbReference>
<reference evidence="2" key="2">
    <citation type="submission" date="2022-06" db="UniProtKB">
        <authorList>
            <consortium name="EnsemblMetazoa"/>
        </authorList>
    </citation>
    <scope>IDENTIFICATION</scope>
    <source>
        <strain evidence="2">PS312</strain>
    </source>
</reference>
<organism evidence="2 3">
    <name type="scientific">Pristionchus pacificus</name>
    <name type="common">Parasitic nematode worm</name>
    <dbReference type="NCBI Taxonomy" id="54126"/>
    <lineage>
        <taxon>Eukaryota</taxon>
        <taxon>Metazoa</taxon>
        <taxon>Ecdysozoa</taxon>
        <taxon>Nematoda</taxon>
        <taxon>Chromadorea</taxon>
        <taxon>Rhabditida</taxon>
        <taxon>Rhabditina</taxon>
        <taxon>Diplogasteromorpha</taxon>
        <taxon>Diplogasteroidea</taxon>
        <taxon>Neodiplogasteridae</taxon>
        <taxon>Pristionchus</taxon>
    </lineage>
</organism>
<protein>
    <submittedName>
        <fullName evidence="2">Uncharacterized protein</fullName>
    </submittedName>
</protein>
<dbReference type="AlphaFoldDB" id="A0A2A6BBG8"/>
<proteinExistence type="predicted"/>
<accession>A0A2A6BBG8</accession>
<feature type="compositionally biased region" description="Basic and acidic residues" evidence="1">
    <location>
        <begin position="1"/>
        <end position="11"/>
    </location>
</feature>
<accession>A0A8R1ULZ8</accession>
<feature type="region of interest" description="Disordered" evidence="1">
    <location>
        <begin position="1"/>
        <end position="70"/>
    </location>
</feature>
<dbReference type="EnsemblMetazoa" id="PPA33827.1">
    <property type="protein sequence ID" value="PPA33827.1"/>
    <property type="gene ID" value="WBGene00272196"/>
</dbReference>
<name>A0A2A6BBG8_PRIPA</name>
<keyword evidence="3" id="KW-1185">Reference proteome</keyword>
<sequence length="177" mass="20465">MDSRIEREANRQLRKTGVITDDGEDVLYTTPRPPPPVATPSTQHVQVTPRSRFVTPKPLLTPRPSESLNHGLMRLNRTPTPHARIGPSTALGHRRLQYPLRDLSLPAPSGSPPREEIEYEEVAYEEVHYEEMEEGMPVLDVSRGDEWARDDNRFEDEERFDLDQDVDCEMYPQDREF</sequence>